<proteinExistence type="predicted"/>
<organism evidence="1 2">
    <name type="scientific">Endozoicomonas lisbonensis</name>
    <dbReference type="NCBI Taxonomy" id="3120522"/>
    <lineage>
        <taxon>Bacteria</taxon>
        <taxon>Pseudomonadati</taxon>
        <taxon>Pseudomonadota</taxon>
        <taxon>Gammaproteobacteria</taxon>
        <taxon>Oceanospirillales</taxon>
        <taxon>Endozoicomonadaceae</taxon>
        <taxon>Endozoicomonas</taxon>
    </lineage>
</organism>
<evidence type="ECO:0000313" key="1">
    <source>
        <dbReference type="EMBL" id="MET4759565.1"/>
    </source>
</evidence>
<evidence type="ECO:0000313" key="2">
    <source>
        <dbReference type="Proteomes" id="UP001549366"/>
    </source>
</evidence>
<comment type="caution">
    <text evidence="1">The sequence shown here is derived from an EMBL/GenBank/DDBJ whole genome shotgun (WGS) entry which is preliminary data.</text>
</comment>
<gene>
    <name evidence="1" type="ORF">V5J35_004884</name>
</gene>
<keyword evidence="2" id="KW-1185">Reference proteome</keyword>
<reference evidence="1 2" key="1">
    <citation type="submission" date="2024-06" db="EMBL/GenBank/DDBJ databases">
        <title>Genomic Encyclopedia of Type Strains, Phase V (KMG-V): Genome sequencing to study the core and pangenomes of soil and plant-associated prokaryotes.</title>
        <authorList>
            <person name="Whitman W."/>
        </authorList>
    </citation>
    <scope>NUCLEOTIDE SEQUENCE [LARGE SCALE GENOMIC DNA]</scope>
    <source>
        <strain evidence="1 2">NE40</strain>
    </source>
</reference>
<protein>
    <recommendedName>
        <fullName evidence="3">Phage tail protein</fullName>
    </recommendedName>
</protein>
<sequence length="143" mass="16021">MPNQTETTWQQAKLLPKFYEKSALGASGLGNKFTIAEFGLGYGFIDDSTEPPTIKEIPDDTDKVPDEWWRQELSPDDFIYTDGRLLIRMTPNDRVDDAKKFSVTGLYDQDGDLVAISVELPDYVTPSEALHLNGYIAFLPEAA</sequence>
<name>A0ABV2SP65_9GAMM</name>
<accession>A0ABV2SP65</accession>
<dbReference type="EMBL" id="JBEWTB010000003">
    <property type="protein sequence ID" value="MET4759565.1"/>
    <property type="molecule type" value="Genomic_DNA"/>
</dbReference>
<dbReference type="RefSeq" id="WP_354011460.1">
    <property type="nucleotide sequence ID" value="NZ_JBEWTA010000002.1"/>
</dbReference>
<evidence type="ECO:0008006" key="3">
    <source>
        <dbReference type="Google" id="ProtNLM"/>
    </source>
</evidence>
<dbReference type="Proteomes" id="UP001549366">
    <property type="component" value="Unassembled WGS sequence"/>
</dbReference>